<keyword evidence="5 9" id="KW-0157">Chromophore</keyword>
<evidence type="ECO:0000259" key="12">
    <source>
        <dbReference type="PROSITE" id="PS50046"/>
    </source>
</evidence>
<dbReference type="Pfam" id="PF02518">
    <property type="entry name" value="HATPase_c"/>
    <property type="match status" value="1"/>
</dbReference>
<dbReference type="AlphaFoldDB" id="A0AAV0ZYW5"/>
<dbReference type="InterPro" id="IPR036890">
    <property type="entry name" value="HATPase_C_sf"/>
</dbReference>
<dbReference type="GO" id="GO:0000155">
    <property type="term" value="F:phosphorelay sensor kinase activity"/>
    <property type="evidence" value="ECO:0007669"/>
    <property type="project" value="InterPro"/>
</dbReference>
<keyword evidence="16" id="KW-1185">Reference proteome</keyword>
<dbReference type="PANTHER" id="PTHR47876:SF3">
    <property type="entry name" value="PHYTOCHROME 1"/>
    <property type="match status" value="1"/>
</dbReference>
<protein>
    <recommendedName>
        <fullName evidence="9">Phytochrome</fullName>
    </recommendedName>
</protein>
<dbReference type="Gene3D" id="3.30.565.10">
    <property type="entry name" value="Histidine kinase-like ATPase, C-terminal domain"/>
    <property type="match status" value="1"/>
</dbReference>
<dbReference type="NCBIfam" id="TIGR00229">
    <property type="entry name" value="sensory_box"/>
    <property type="match status" value="1"/>
</dbReference>
<evidence type="ECO:0000313" key="15">
    <source>
        <dbReference type="EMBL" id="CAI8603610.1"/>
    </source>
</evidence>
<feature type="region of interest" description="Disordered" evidence="11">
    <location>
        <begin position="52"/>
        <end position="75"/>
    </location>
</feature>
<evidence type="ECO:0000256" key="2">
    <source>
        <dbReference type="ARBA" id="ARBA00008235"/>
    </source>
</evidence>
<dbReference type="EMBL" id="OX451738">
    <property type="protein sequence ID" value="CAI8603610.1"/>
    <property type="molecule type" value="Genomic_DNA"/>
</dbReference>
<gene>
    <name evidence="15" type="ORF">VFH_III094120</name>
</gene>
<dbReference type="SUPFAM" id="SSF55874">
    <property type="entry name" value="ATPase domain of HSP90 chaperone/DNA topoisomerase II/histidine kinase"/>
    <property type="match status" value="1"/>
</dbReference>
<feature type="domain" description="PAS" evidence="14">
    <location>
        <begin position="629"/>
        <end position="699"/>
    </location>
</feature>
<comment type="PTM">
    <text evidence="10">Contains one covalently linked phytochromobilin chromophore.</text>
</comment>
<dbReference type="InterPro" id="IPR012129">
    <property type="entry name" value="Phytochrome_A-E"/>
</dbReference>
<dbReference type="Pfam" id="PF01590">
    <property type="entry name" value="GAF"/>
    <property type="match status" value="1"/>
</dbReference>
<dbReference type="InterPro" id="IPR013767">
    <property type="entry name" value="PAS_fold"/>
</dbReference>
<dbReference type="InterPro" id="IPR035965">
    <property type="entry name" value="PAS-like_dom_sf"/>
</dbReference>
<keyword evidence="7 9" id="KW-0804">Transcription</keyword>
<dbReference type="InterPro" id="IPR029016">
    <property type="entry name" value="GAF-like_dom_sf"/>
</dbReference>
<dbReference type="InterPro" id="IPR001294">
    <property type="entry name" value="Phytochrome"/>
</dbReference>
<evidence type="ECO:0000256" key="10">
    <source>
        <dbReference type="PIRSR" id="PIRSR000084-50"/>
    </source>
</evidence>
<dbReference type="InterPro" id="IPR003018">
    <property type="entry name" value="GAF"/>
</dbReference>
<dbReference type="FunFam" id="3.30.450.20:FF:000039">
    <property type="entry name" value="Phytochrome"/>
    <property type="match status" value="1"/>
</dbReference>
<evidence type="ECO:0000256" key="3">
    <source>
        <dbReference type="ARBA" id="ARBA00022543"/>
    </source>
</evidence>
<dbReference type="InterPro" id="IPR003661">
    <property type="entry name" value="HisK_dim/P_dom"/>
</dbReference>
<dbReference type="SMART" id="SM00388">
    <property type="entry name" value="HisKA"/>
    <property type="match status" value="1"/>
</dbReference>
<feature type="domain" description="PAS" evidence="14">
    <location>
        <begin position="762"/>
        <end position="814"/>
    </location>
</feature>
<dbReference type="FunFam" id="3.30.450.270:FF:000001">
    <property type="entry name" value="Phytochrome"/>
    <property type="match status" value="1"/>
</dbReference>
<evidence type="ECO:0000259" key="14">
    <source>
        <dbReference type="PROSITE" id="PS50112"/>
    </source>
</evidence>
<dbReference type="PROSITE" id="PS50046">
    <property type="entry name" value="PHYTOCHROME_2"/>
    <property type="match status" value="1"/>
</dbReference>
<keyword evidence="8 9" id="KW-0675">Receptor</keyword>
<dbReference type="Pfam" id="PF08446">
    <property type="entry name" value="PAS_2"/>
    <property type="match status" value="1"/>
</dbReference>
<dbReference type="Pfam" id="PF00512">
    <property type="entry name" value="HisKA"/>
    <property type="match status" value="1"/>
</dbReference>
<keyword evidence="3 9" id="KW-0600">Photoreceptor protein</keyword>
<feature type="domain" description="Histidine kinase" evidence="13">
    <location>
        <begin position="913"/>
        <end position="1132"/>
    </location>
</feature>
<dbReference type="Gene3D" id="3.30.450.40">
    <property type="match status" value="1"/>
</dbReference>
<dbReference type="Gene3D" id="3.30.450.20">
    <property type="entry name" value="PAS domain"/>
    <property type="match status" value="3"/>
</dbReference>
<dbReference type="InterPro" id="IPR043150">
    <property type="entry name" value="Phytochrome_PHY_sf"/>
</dbReference>
<dbReference type="Pfam" id="PF00989">
    <property type="entry name" value="PAS"/>
    <property type="match status" value="2"/>
</dbReference>
<evidence type="ECO:0000256" key="1">
    <source>
        <dbReference type="ARBA" id="ARBA00002479"/>
    </source>
</evidence>
<dbReference type="PIRSF" id="PIRSF000084">
    <property type="entry name" value="Phytochrome"/>
    <property type="match status" value="1"/>
</dbReference>
<organism evidence="15 16">
    <name type="scientific">Vicia faba</name>
    <name type="common">Broad bean</name>
    <name type="synonym">Faba vulgaris</name>
    <dbReference type="NCBI Taxonomy" id="3906"/>
    <lineage>
        <taxon>Eukaryota</taxon>
        <taxon>Viridiplantae</taxon>
        <taxon>Streptophyta</taxon>
        <taxon>Embryophyta</taxon>
        <taxon>Tracheophyta</taxon>
        <taxon>Spermatophyta</taxon>
        <taxon>Magnoliopsida</taxon>
        <taxon>eudicotyledons</taxon>
        <taxon>Gunneridae</taxon>
        <taxon>Pentapetalae</taxon>
        <taxon>rosids</taxon>
        <taxon>fabids</taxon>
        <taxon>Fabales</taxon>
        <taxon>Fabaceae</taxon>
        <taxon>Papilionoideae</taxon>
        <taxon>50 kb inversion clade</taxon>
        <taxon>NPAAA clade</taxon>
        <taxon>Hologalegina</taxon>
        <taxon>IRL clade</taxon>
        <taxon>Fabeae</taxon>
        <taxon>Vicia</taxon>
    </lineage>
</organism>
<dbReference type="GO" id="GO:0042803">
    <property type="term" value="F:protein homodimerization activity"/>
    <property type="evidence" value="ECO:0007669"/>
    <property type="project" value="InterPro"/>
</dbReference>
<dbReference type="InterPro" id="IPR013654">
    <property type="entry name" value="PAS_2"/>
</dbReference>
<keyword evidence="4 9" id="KW-0716">Sensory transduction</keyword>
<evidence type="ECO:0000256" key="11">
    <source>
        <dbReference type="SAM" id="MobiDB-lite"/>
    </source>
</evidence>
<evidence type="ECO:0000256" key="8">
    <source>
        <dbReference type="ARBA" id="ARBA00023170"/>
    </source>
</evidence>
<dbReference type="SUPFAM" id="SSF55785">
    <property type="entry name" value="PYP-like sensor domain (PAS domain)"/>
    <property type="match status" value="3"/>
</dbReference>
<accession>A0AAV0ZYW5</accession>
<dbReference type="InterPro" id="IPR013515">
    <property type="entry name" value="Phytochrome_cen-reg"/>
</dbReference>
<dbReference type="PRINTS" id="PR01033">
    <property type="entry name" value="PHYTOCHROME"/>
</dbReference>
<dbReference type="GO" id="GO:0017006">
    <property type="term" value="P:protein-tetrapyrrole linkage"/>
    <property type="evidence" value="ECO:0007669"/>
    <property type="project" value="InterPro"/>
</dbReference>
<keyword evidence="6 9" id="KW-0805">Transcription regulation</keyword>
<dbReference type="Pfam" id="PF00360">
    <property type="entry name" value="PHY"/>
    <property type="match status" value="1"/>
</dbReference>
<evidence type="ECO:0000256" key="6">
    <source>
        <dbReference type="ARBA" id="ARBA00023015"/>
    </source>
</evidence>
<feature type="domain" description="Phytochrome chromophore attachment site" evidence="12">
    <location>
        <begin position="230"/>
        <end position="403"/>
    </location>
</feature>
<evidence type="ECO:0000256" key="9">
    <source>
        <dbReference type="PIRNR" id="PIRNR000084"/>
    </source>
</evidence>
<evidence type="ECO:0000313" key="16">
    <source>
        <dbReference type="Proteomes" id="UP001157006"/>
    </source>
</evidence>
<dbReference type="Gene3D" id="1.10.287.130">
    <property type="match status" value="1"/>
</dbReference>
<dbReference type="Proteomes" id="UP001157006">
    <property type="component" value="Chromosome 3"/>
</dbReference>
<dbReference type="CDD" id="cd00130">
    <property type="entry name" value="PAS"/>
    <property type="match status" value="2"/>
</dbReference>
<sequence>MVCWSLPNVCVKMSTTRPSQSSNNSGRSRNSARIIAQTTVDAKIHANFEESGSSFDYSSSVRVSGSVDGDQQPRSNKVTTAYLNHIQRDKQIQPFGCLLALDEKTCKVIAYSENAPEMLTMVSHAVPSVGDHPALGIGTDIRTVFTAPSASALQKALGFAEVSLLNPILVHCKTSGKPFYAIIHRVTGSLIIDFEPVKPYEVPMTAAGALQSYKLAAKAITRLQSLASGSMERLCDTMVQEVFELTGYDRVMAYKFHEDDHGEVIAEIAKPGLEPYLGLHYPATDIPQAARFLFMKNKVRMIVDCHAKHVKVLQDEKLPSGLTLCGSTLRAPHSCHLQYMANMDSIASLVMAVVVNDSDEDGDSADAVLPQKKKRLWGLVVCHNTTPRFVPFPLRYACEFLAQVFAIHVNKEIELEYQILEKNILRTQTLLCDMLMRDAPLGIVSQSPNIMDLVKCDGAALLYRNKLWILGAAPTESQIREIALWMSEYHTDSTGLSTDSLSDAGFPGALSLSDTVCGMAAVRITAKDIVFWFRSYTAAEIRWGGAKHEPGEQDDGRKMHPRSSFKAFLEVVKARSVPWKDFEMDAIHSLQLILRNASKDTDIIDMNTKAINTRLNDLKIEGMQELEAVTSEMVRLIETATVPILAVDVDGTVNGWNIKIAELTGLPVGEAIGKHLLTLVEDSSANIVKKMLNLALRGEEEKNVQFEIKTHGDQVESGPISLIVNACASRDLRENVVGVCFVAQDITAQKTVMDKFTRIEGDYKAIVQNPNQLIPPIFGTDEFGWCCEWNAAMIKLTGWKREEVMDKMLLGEVFGTQMSCCRLKNQEAFVNFGIVLNKAMTGLETEKVAFGFSSRKGKYVECLLSVSKKIDAEGLVTGVFCFLQLASPELQQALHIQRLSEQTALKRLKVLTYMKRQIRNPLAGIMFSSKMLEGTDLETEQKQIVNTSSQCQRQLSKILDDSDLDGIIDGYLDLEMAEFTLHEVLVTSLSQVMNRSNTKGIRIANDVAEHIAKETLYGDSLRLQQVLADFLLISINSTPNGGQVVIAASLTKEQLGKSVHLVNLELSITHGGSGAPEAALNQMFGNNVLESEEGISLHISRKLLKLMNGDVRYLKEAGKSSFILAVELAAAHKLKG</sequence>
<dbReference type="CDD" id="cd00082">
    <property type="entry name" value="HisKA"/>
    <property type="match status" value="1"/>
</dbReference>
<dbReference type="InterPro" id="IPR016132">
    <property type="entry name" value="Phyto_chromo_attachment"/>
</dbReference>
<evidence type="ECO:0000256" key="4">
    <source>
        <dbReference type="ARBA" id="ARBA00022606"/>
    </source>
</evidence>
<dbReference type="InterPro" id="IPR013516">
    <property type="entry name" value="Phyto_chromo_BS"/>
</dbReference>
<evidence type="ECO:0000256" key="7">
    <source>
        <dbReference type="ARBA" id="ARBA00023163"/>
    </source>
</evidence>
<evidence type="ECO:0000256" key="5">
    <source>
        <dbReference type="ARBA" id="ARBA00022991"/>
    </source>
</evidence>
<proteinExistence type="inferred from homology"/>
<dbReference type="InterPro" id="IPR005467">
    <property type="entry name" value="His_kinase_dom"/>
</dbReference>
<dbReference type="SMART" id="SM00065">
    <property type="entry name" value="GAF"/>
    <property type="match status" value="1"/>
</dbReference>
<dbReference type="GO" id="GO:0009584">
    <property type="term" value="P:detection of visible light"/>
    <property type="evidence" value="ECO:0007669"/>
    <property type="project" value="InterPro"/>
</dbReference>
<name>A0AAV0ZYW5_VICFA</name>
<comment type="similarity">
    <text evidence="2 9">Belongs to the phytochrome family.</text>
</comment>
<dbReference type="GO" id="GO:0009585">
    <property type="term" value="P:red, far-red light phototransduction"/>
    <property type="evidence" value="ECO:0007669"/>
    <property type="project" value="InterPro"/>
</dbReference>
<dbReference type="InterPro" id="IPR000014">
    <property type="entry name" value="PAS"/>
</dbReference>
<dbReference type="GO" id="GO:0009881">
    <property type="term" value="F:photoreceptor activity"/>
    <property type="evidence" value="ECO:0007669"/>
    <property type="project" value="UniProtKB-KW"/>
</dbReference>
<feature type="binding site" description="covalent" evidence="10">
    <location>
        <position position="335"/>
    </location>
    <ligand>
        <name>phytochromobilin</name>
        <dbReference type="ChEBI" id="CHEBI:189064"/>
    </ligand>
</feature>
<dbReference type="InterPro" id="IPR003594">
    <property type="entry name" value="HATPase_dom"/>
</dbReference>
<dbReference type="SMART" id="SM00091">
    <property type="entry name" value="PAS"/>
    <property type="match status" value="2"/>
</dbReference>
<evidence type="ECO:0000259" key="13">
    <source>
        <dbReference type="PROSITE" id="PS50109"/>
    </source>
</evidence>
<dbReference type="Gene3D" id="3.30.450.270">
    <property type="match status" value="1"/>
</dbReference>
<dbReference type="SMART" id="SM00387">
    <property type="entry name" value="HATPase_c"/>
    <property type="match status" value="1"/>
</dbReference>
<comment type="function">
    <text evidence="1">Regulatory photoreceptor which exists in two forms that are reversibly interconvertible by light: the Pr form that absorbs maximally in the red region of the spectrum and the Pfr form that absorbs maximally in the far-red region. Photoconversion of Pr to Pfr induces an array of morphogenic responses, whereas reconversion of Pfr to Pr cancels the induction of those responses. Pfr controls the expression of a number of nuclear genes including those encoding the small subunit of ribulose-bisphosphate carboxylase, chlorophyll A/B binding protein, protochlorophyllide reductase, rRNA, etc. It also controls the expression of its own gene(s) in a negative feedback fashion.</text>
</comment>
<reference evidence="15 16" key="1">
    <citation type="submission" date="2023-01" db="EMBL/GenBank/DDBJ databases">
        <authorList>
            <person name="Kreplak J."/>
        </authorList>
    </citation>
    <scope>NUCLEOTIDE SEQUENCE [LARGE SCALE GENOMIC DNA]</scope>
</reference>
<dbReference type="GO" id="GO:0006355">
    <property type="term" value="P:regulation of DNA-templated transcription"/>
    <property type="evidence" value="ECO:0007669"/>
    <property type="project" value="InterPro"/>
</dbReference>
<dbReference type="SUPFAM" id="SSF55781">
    <property type="entry name" value="GAF domain-like"/>
    <property type="match status" value="2"/>
</dbReference>
<dbReference type="PROSITE" id="PS50112">
    <property type="entry name" value="PAS"/>
    <property type="match status" value="2"/>
</dbReference>
<dbReference type="PANTHER" id="PTHR47876">
    <property type="entry name" value="OS08G0260000 PROTEIN"/>
    <property type="match status" value="1"/>
</dbReference>
<dbReference type="PROSITE" id="PS50109">
    <property type="entry name" value="HIS_KIN"/>
    <property type="match status" value="1"/>
</dbReference>
<feature type="compositionally biased region" description="Low complexity" evidence="11">
    <location>
        <begin position="52"/>
        <end position="70"/>
    </location>
</feature>
<dbReference type="PROSITE" id="PS00245">
    <property type="entry name" value="PHYTOCHROME_1"/>
    <property type="match status" value="1"/>
</dbReference>